<evidence type="ECO:0000259" key="4">
    <source>
        <dbReference type="PROSITE" id="PS50043"/>
    </source>
</evidence>
<dbReference type="SUPFAM" id="SSF46894">
    <property type="entry name" value="C-terminal effector domain of the bipartite response regulators"/>
    <property type="match status" value="1"/>
</dbReference>
<dbReference type="Gene3D" id="1.10.10.10">
    <property type="entry name" value="Winged helix-like DNA-binding domain superfamily/Winged helix DNA-binding domain"/>
    <property type="match status" value="1"/>
</dbReference>
<keyword evidence="1" id="KW-0547">Nucleotide-binding</keyword>
<dbReference type="Pfam" id="PF00196">
    <property type="entry name" value="GerE"/>
    <property type="match status" value="1"/>
</dbReference>
<protein>
    <submittedName>
        <fullName evidence="5">Helix-turn-helix transcriptional regulator</fullName>
    </submittedName>
</protein>
<keyword evidence="3" id="KW-0175">Coiled coil</keyword>
<feature type="coiled-coil region" evidence="3">
    <location>
        <begin position="589"/>
        <end position="616"/>
    </location>
</feature>
<sequence>MDPVPRLGSGIPLVARAEEMRRLSAAFEGAELGEANAVLLSGDAGVGKTRLLTELGIRAGAAGALVLTGRSLDVREGGLPYLPFAEALAPLATSEDPVVAEAVRARPALGRLLPQGEPMPGGGLPEHMAVTTATEQDPSRRRRTEQDLGQLQLFDAVLGVLAEVGERRPVVLVVEDLHWADGATRNLLSFLVSRLRAQRLLVVGSYREEDVHRRHPLRALLGELVRLPTVTTVDLRPFQSADAKAFIEALVDGPLDADVLARVVERSEGNPFFAEELIASCVTCEDIPAGLAELLLSRLERLPVETRRVLRAISVASEPVSHTALADVSGLGEFELDEALREAVQHHVVVVEKGCYLFRHALLQEAVYGDLLPGERIRMHAAYAARFQAMPPGRGHAAKFAYHSLESKDFTAALPALLAAADEAEKLGAPGTALRHLEQALEIWQAVPAETRPAEADELKLLGEASHFAGTSGEPERAVAYARSATQALTPEIEPERAAKVWRRLAEALLALETGLDESVEAIGKAWELVEHAGPSPARAWVLATRANILRITRRRDEALWSARTAVEDARATGARGGEALALIMLGLLAENSGNVEEARDKLREAERKARAAGSLSVELKALYYLALSYDDHGEIPQAIEGYQAGVRRAEEASLNWSEFGLEVRARHLALRYISGDWPTKAGAGQPGRGVSGAVAARMAASWVQIVVGRGQVETAERLISNLRAQWRNDTLIALAAGAAATELAFWHGDHAAAVAYAKEAIGWLEQLGSSLLGGIRIAALGLAAAVEQAAAARLRGDGTTVATAVAAGEAFLAHARACAEHGRPRTGTLGPEGKAWMSRAEAEARSLGGTGDPAYWAGVVEAFGYGAIYEQAIVRWRRAKVLLAAGGAENTALAERELVAAHEVADRIGAASLRDAVREVARRARLSLPGVDASVLTPRDVLDPLTGRERAVLEQVALGRTNRQVGEELYISEKTVSVHVSRVLSKLKVSNRAEAVAVAYERGLLTKPASV</sequence>
<dbReference type="SMART" id="SM00028">
    <property type="entry name" value="TPR"/>
    <property type="match status" value="3"/>
</dbReference>
<evidence type="ECO:0000256" key="1">
    <source>
        <dbReference type="ARBA" id="ARBA00022741"/>
    </source>
</evidence>
<evidence type="ECO:0000256" key="3">
    <source>
        <dbReference type="SAM" id="Coils"/>
    </source>
</evidence>
<dbReference type="EMBL" id="BAAANN010000016">
    <property type="protein sequence ID" value="GAA1965931.1"/>
    <property type="molecule type" value="Genomic_DNA"/>
</dbReference>
<dbReference type="PANTHER" id="PTHR16305">
    <property type="entry name" value="TESTICULAR SOLUBLE ADENYLYL CYCLASE"/>
    <property type="match status" value="1"/>
</dbReference>
<name>A0ABN2RAC4_9PSEU</name>
<keyword evidence="6" id="KW-1185">Reference proteome</keyword>
<dbReference type="RefSeq" id="WP_344421398.1">
    <property type="nucleotide sequence ID" value="NZ_BAAANN010000016.1"/>
</dbReference>
<keyword evidence="2" id="KW-0067">ATP-binding</keyword>
<dbReference type="SMART" id="SM00421">
    <property type="entry name" value="HTH_LUXR"/>
    <property type="match status" value="1"/>
</dbReference>
<dbReference type="PROSITE" id="PS00622">
    <property type="entry name" value="HTH_LUXR_1"/>
    <property type="match status" value="1"/>
</dbReference>
<dbReference type="InterPro" id="IPR011990">
    <property type="entry name" value="TPR-like_helical_dom_sf"/>
</dbReference>
<organism evidence="5 6">
    <name type="scientific">Amycolatopsis minnesotensis</name>
    <dbReference type="NCBI Taxonomy" id="337894"/>
    <lineage>
        <taxon>Bacteria</taxon>
        <taxon>Bacillati</taxon>
        <taxon>Actinomycetota</taxon>
        <taxon>Actinomycetes</taxon>
        <taxon>Pseudonocardiales</taxon>
        <taxon>Pseudonocardiaceae</taxon>
        <taxon>Amycolatopsis</taxon>
    </lineage>
</organism>
<dbReference type="Proteomes" id="UP001501116">
    <property type="component" value="Unassembled WGS sequence"/>
</dbReference>
<proteinExistence type="predicted"/>
<feature type="domain" description="HTH luxR-type" evidence="4">
    <location>
        <begin position="939"/>
        <end position="1004"/>
    </location>
</feature>
<dbReference type="InterPro" id="IPR027417">
    <property type="entry name" value="P-loop_NTPase"/>
</dbReference>
<dbReference type="InterPro" id="IPR041664">
    <property type="entry name" value="AAA_16"/>
</dbReference>
<gene>
    <name evidence="5" type="ORF">GCM10009754_42780</name>
</gene>
<dbReference type="InterPro" id="IPR036388">
    <property type="entry name" value="WH-like_DNA-bd_sf"/>
</dbReference>
<comment type="caution">
    <text evidence="5">The sequence shown here is derived from an EMBL/GenBank/DDBJ whole genome shotgun (WGS) entry which is preliminary data.</text>
</comment>
<dbReference type="InterPro" id="IPR019734">
    <property type="entry name" value="TPR_rpt"/>
</dbReference>
<dbReference type="PANTHER" id="PTHR16305:SF35">
    <property type="entry name" value="TRANSCRIPTIONAL ACTIVATOR DOMAIN"/>
    <property type="match status" value="1"/>
</dbReference>
<evidence type="ECO:0000256" key="2">
    <source>
        <dbReference type="ARBA" id="ARBA00022840"/>
    </source>
</evidence>
<evidence type="ECO:0000313" key="5">
    <source>
        <dbReference type="EMBL" id="GAA1965931.1"/>
    </source>
</evidence>
<dbReference type="PRINTS" id="PR00038">
    <property type="entry name" value="HTHLUXR"/>
</dbReference>
<dbReference type="Gene3D" id="1.25.40.10">
    <property type="entry name" value="Tetratricopeptide repeat domain"/>
    <property type="match status" value="1"/>
</dbReference>
<dbReference type="SUPFAM" id="SSF48452">
    <property type="entry name" value="TPR-like"/>
    <property type="match status" value="1"/>
</dbReference>
<dbReference type="SUPFAM" id="SSF52540">
    <property type="entry name" value="P-loop containing nucleoside triphosphate hydrolases"/>
    <property type="match status" value="1"/>
</dbReference>
<evidence type="ECO:0000313" key="6">
    <source>
        <dbReference type="Proteomes" id="UP001501116"/>
    </source>
</evidence>
<dbReference type="Pfam" id="PF13191">
    <property type="entry name" value="AAA_16"/>
    <property type="match status" value="1"/>
</dbReference>
<dbReference type="PROSITE" id="PS50043">
    <property type="entry name" value="HTH_LUXR_2"/>
    <property type="match status" value="1"/>
</dbReference>
<accession>A0ABN2RAC4</accession>
<dbReference type="InterPro" id="IPR000792">
    <property type="entry name" value="Tscrpt_reg_LuxR_C"/>
</dbReference>
<dbReference type="InterPro" id="IPR016032">
    <property type="entry name" value="Sig_transdc_resp-reg_C-effctor"/>
</dbReference>
<dbReference type="CDD" id="cd06170">
    <property type="entry name" value="LuxR_C_like"/>
    <property type="match status" value="1"/>
</dbReference>
<reference evidence="5 6" key="1">
    <citation type="journal article" date="2019" name="Int. J. Syst. Evol. Microbiol.">
        <title>The Global Catalogue of Microorganisms (GCM) 10K type strain sequencing project: providing services to taxonomists for standard genome sequencing and annotation.</title>
        <authorList>
            <consortium name="The Broad Institute Genomics Platform"/>
            <consortium name="The Broad Institute Genome Sequencing Center for Infectious Disease"/>
            <person name="Wu L."/>
            <person name="Ma J."/>
        </authorList>
    </citation>
    <scope>NUCLEOTIDE SEQUENCE [LARGE SCALE GENOMIC DNA]</scope>
    <source>
        <strain evidence="5 6">JCM 14545</strain>
    </source>
</reference>